<accession>A0AA39V2C5</accession>
<evidence type="ECO:0000313" key="2">
    <source>
        <dbReference type="EMBL" id="KAK0502785.1"/>
    </source>
</evidence>
<name>A0AA39V2C5_9AGAR</name>
<proteinExistence type="predicted"/>
<keyword evidence="3" id="KW-1185">Reference proteome</keyword>
<dbReference type="AlphaFoldDB" id="A0AA39V2C5"/>
<protein>
    <recommendedName>
        <fullName evidence="4">Secreted protein</fullName>
    </recommendedName>
</protein>
<feature type="chain" id="PRO_5041228793" description="Secreted protein" evidence="1">
    <location>
        <begin position="36"/>
        <end position="76"/>
    </location>
</feature>
<sequence>MSMVLPSRVAPARPGKLPFSFLHLLVLTVSQLVCGLCGHGIHAHADYMSIVVNHCPANQCAAYAQTVCCSALHATS</sequence>
<evidence type="ECO:0000256" key="1">
    <source>
        <dbReference type="SAM" id="SignalP"/>
    </source>
</evidence>
<evidence type="ECO:0000313" key="3">
    <source>
        <dbReference type="Proteomes" id="UP001175228"/>
    </source>
</evidence>
<evidence type="ECO:0008006" key="4">
    <source>
        <dbReference type="Google" id="ProtNLM"/>
    </source>
</evidence>
<organism evidence="2 3">
    <name type="scientific">Armillaria luteobubalina</name>
    <dbReference type="NCBI Taxonomy" id="153913"/>
    <lineage>
        <taxon>Eukaryota</taxon>
        <taxon>Fungi</taxon>
        <taxon>Dikarya</taxon>
        <taxon>Basidiomycota</taxon>
        <taxon>Agaricomycotina</taxon>
        <taxon>Agaricomycetes</taxon>
        <taxon>Agaricomycetidae</taxon>
        <taxon>Agaricales</taxon>
        <taxon>Marasmiineae</taxon>
        <taxon>Physalacriaceae</taxon>
        <taxon>Armillaria</taxon>
    </lineage>
</organism>
<comment type="caution">
    <text evidence="2">The sequence shown here is derived from an EMBL/GenBank/DDBJ whole genome shotgun (WGS) entry which is preliminary data.</text>
</comment>
<keyword evidence="1" id="KW-0732">Signal</keyword>
<gene>
    <name evidence="2" type="ORF">EDD18DRAFT_1135096</name>
</gene>
<reference evidence="2" key="1">
    <citation type="submission" date="2023-06" db="EMBL/GenBank/DDBJ databases">
        <authorList>
            <consortium name="Lawrence Berkeley National Laboratory"/>
            <person name="Ahrendt S."/>
            <person name="Sahu N."/>
            <person name="Indic B."/>
            <person name="Wong-Bajracharya J."/>
            <person name="Merenyi Z."/>
            <person name="Ke H.-M."/>
            <person name="Monk M."/>
            <person name="Kocsube S."/>
            <person name="Drula E."/>
            <person name="Lipzen A."/>
            <person name="Balint B."/>
            <person name="Henrissat B."/>
            <person name="Andreopoulos B."/>
            <person name="Martin F.M."/>
            <person name="Harder C.B."/>
            <person name="Rigling D."/>
            <person name="Ford K.L."/>
            <person name="Foster G.D."/>
            <person name="Pangilinan J."/>
            <person name="Papanicolaou A."/>
            <person name="Barry K."/>
            <person name="LaButti K."/>
            <person name="Viragh M."/>
            <person name="Koriabine M."/>
            <person name="Yan M."/>
            <person name="Riley R."/>
            <person name="Champramary S."/>
            <person name="Plett K.L."/>
            <person name="Tsai I.J."/>
            <person name="Slot J."/>
            <person name="Sipos G."/>
            <person name="Plett J."/>
            <person name="Nagy L.G."/>
            <person name="Grigoriev I.V."/>
        </authorList>
    </citation>
    <scope>NUCLEOTIDE SEQUENCE</scope>
    <source>
        <strain evidence="2">HWK02</strain>
    </source>
</reference>
<dbReference type="EMBL" id="JAUEPU010000004">
    <property type="protein sequence ID" value="KAK0502785.1"/>
    <property type="molecule type" value="Genomic_DNA"/>
</dbReference>
<dbReference type="Proteomes" id="UP001175228">
    <property type="component" value="Unassembled WGS sequence"/>
</dbReference>
<feature type="signal peptide" evidence="1">
    <location>
        <begin position="1"/>
        <end position="35"/>
    </location>
</feature>